<keyword evidence="2" id="KW-1185">Reference proteome</keyword>
<gene>
    <name evidence="1" type="ORF">CINCED_3A010102</name>
</gene>
<evidence type="ECO:0000313" key="1">
    <source>
        <dbReference type="EMBL" id="VVC38068.1"/>
    </source>
</evidence>
<dbReference type="EMBL" id="CABPRJ010001461">
    <property type="protein sequence ID" value="VVC38068.1"/>
    <property type="molecule type" value="Genomic_DNA"/>
</dbReference>
<organism evidence="1 2">
    <name type="scientific">Cinara cedri</name>
    <dbReference type="NCBI Taxonomy" id="506608"/>
    <lineage>
        <taxon>Eukaryota</taxon>
        <taxon>Metazoa</taxon>
        <taxon>Ecdysozoa</taxon>
        <taxon>Arthropoda</taxon>
        <taxon>Hexapoda</taxon>
        <taxon>Insecta</taxon>
        <taxon>Pterygota</taxon>
        <taxon>Neoptera</taxon>
        <taxon>Paraneoptera</taxon>
        <taxon>Hemiptera</taxon>
        <taxon>Sternorrhyncha</taxon>
        <taxon>Aphidomorpha</taxon>
        <taxon>Aphidoidea</taxon>
        <taxon>Aphididae</taxon>
        <taxon>Lachninae</taxon>
        <taxon>Cinara</taxon>
    </lineage>
</organism>
<sequence>MKPSLPTRHLNTKHSDSKNKNIIFFKRLLENKNKCYMRTYFSTGSANEDAVEASFRISYRITRSGKNHTIGENLILPSIKDAVSLQEKEKLLELKTNFSLETAFQKKSIIIFWVDVKEEYPELSCKACNVLLPFTSTMMV</sequence>
<protein>
    <submittedName>
        <fullName evidence="1">Uncharacterized protein</fullName>
    </submittedName>
</protein>
<dbReference type="AlphaFoldDB" id="A0A5E4N081"/>
<accession>A0A5E4N081</accession>
<name>A0A5E4N081_9HEMI</name>
<proteinExistence type="predicted"/>
<dbReference type="OrthoDB" id="6618563at2759"/>
<evidence type="ECO:0000313" key="2">
    <source>
        <dbReference type="Proteomes" id="UP000325440"/>
    </source>
</evidence>
<dbReference type="Proteomes" id="UP000325440">
    <property type="component" value="Unassembled WGS sequence"/>
</dbReference>
<dbReference type="PANTHER" id="PTHR45913:SF19">
    <property type="entry name" value="LOW QUALITY PROTEIN: ZINC FINGER BED DOMAIN-CONTAINING PROTEIN 5-LIKE"/>
    <property type="match status" value="1"/>
</dbReference>
<dbReference type="PANTHER" id="PTHR45913">
    <property type="entry name" value="EPM2A-INTERACTING PROTEIN 1"/>
    <property type="match status" value="1"/>
</dbReference>
<reference evidence="1 2" key="1">
    <citation type="submission" date="2019-08" db="EMBL/GenBank/DDBJ databases">
        <authorList>
            <person name="Alioto T."/>
            <person name="Alioto T."/>
            <person name="Gomez Garrido J."/>
        </authorList>
    </citation>
    <scope>NUCLEOTIDE SEQUENCE [LARGE SCALE GENOMIC DNA]</scope>
</reference>